<evidence type="ECO:0000313" key="3">
    <source>
        <dbReference type="EMBL" id="CEM40931.1"/>
    </source>
</evidence>
<dbReference type="InterPro" id="IPR000477">
    <property type="entry name" value="RT_dom"/>
</dbReference>
<feature type="region of interest" description="Disordered" evidence="1">
    <location>
        <begin position="1"/>
        <end position="57"/>
    </location>
</feature>
<dbReference type="InterPro" id="IPR043502">
    <property type="entry name" value="DNA/RNA_pol_sf"/>
</dbReference>
<proteinExistence type="predicted"/>
<feature type="domain" description="Reverse transcriptase" evidence="2">
    <location>
        <begin position="71"/>
        <end position="285"/>
    </location>
</feature>
<dbReference type="PhylomeDB" id="A0A0G4HAC7"/>
<accession>A0A0G4HAC7</accession>
<organism evidence="3">
    <name type="scientific">Chromera velia CCMP2878</name>
    <dbReference type="NCBI Taxonomy" id="1169474"/>
    <lineage>
        <taxon>Eukaryota</taxon>
        <taxon>Sar</taxon>
        <taxon>Alveolata</taxon>
        <taxon>Colpodellida</taxon>
        <taxon>Chromeraceae</taxon>
        <taxon>Chromera</taxon>
    </lineage>
</organism>
<evidence type="ECO:0000256" key="1">
    <source>
        <dbReference type="SAM" id="MobiDB-lite"/>
    </source>
</evidence>
<dbReference type="AlphaFoldDB" id="A0A0G4HAC7"/>
<dbReference type="EMBL" id="CDMZ01002136">
    <property type="protein sequence ID" value="CEM40931.1"/>
    <property type="molecule type" value="Genomic_DNA"/>
</dbReference>
<dbReference type="SUPFAM" id="SSF56672">
    <property type="entry name" value="DNA/RNA polymerases"/>
    <property type="match status" value="1"/>
</dbReference>
<name>A0A0G4HAC7_9ALVE</name>
<protein>
    <recommendedName>
        <fullName evidence="2">Reverse transcriptase domain-containing protein</fullName>
    </recommendedName>
</protein>
<gene>
    <name evidence="3" type="ORF">Cvel_25660</name>
</gene>
<dbReference type="Pfam" id="PF00078">
    <property type="entry name" value="RVT_1"/>
    <property type="match status" value="1"/>
</dbReference>
<sequence>MGVPSPQDEGMGGVESDGMGVQIPLSSDPPTGEGDNPMDGQAETATAANGQAPAQDEQDQCFALNKNARGTEVRPIVVEDVFHRWVTRAILLEFGMQFERHLGPLQFAVRTRTGTEKLFRCVQTYLQRSPSSAVLNLDASNAFNTCDRQVIMDQVHAHFPQLYSFFALWYGTPSDLVFRDQSGLLRRITCEEGVQQGDVADPLLFCMGLKPSLDGLLGDLQVKHGGRGCFVGAFMDDVSMVFPLCPFQQIPTDGHDDSILHAWRVSAARLQSFGLTLRPDKSLVHSSSWQGLRECLSAYLSSPGIIPSLVSFRLCGAASGTTEYQRAHFDKKLKEARELSQAVEGYGNPQGAHLLFRFYVLPKLIYLTRIMGDVIALGEWSQADRELDESWTRIMGMTEQEWAHGEASKREYERAESATESVKLKAHHPLRQGWDAQSRRWWRAPHTQEQQRITDALHRSRRVFLFFKIGLSERVRLHSCSGNEASAWLSAIPSSG</sequence>
<evidence type="ECO:0000259" key="2">
    <source>
        <dbReference type="Pfam" id="PF00078"/>
    </source>
</evidence>
<dbReference type="VEuPathDB" id="CryptoDB:Cvel_25660"/>
<reference evidence="3" key="1">
    <citation type="submission" date="2014-11" db="EMBL/GenBank/DDBJ databases">
        <authorList>
            <person name="Otto D Thomas"/>
            <person name="Naeem Raeece"/>
        </authorList>
    </citation>
    <scope>NUCLEOTIDE SEQUENCE</scope>
</reference>